<accession>A0A024T7M9</accession>
<feature type="compositionally biased region" description="Polar residues" evidence="1">
    <location>
        <begin position="98"/>
        <end position="109"/>
    </location>
</feature>
<reference evidence="2" key="1">
    <citation type="submission" date="2013-12" db="EMBL/GenBank/DDBJ databases">
        <title>The Genome Sequence of Aphanomyces invadans NJM9701.</title>
        <authorList>
            <consortium name="The Broad Institute Genomics Platform"/>
            <person name="Russ C."/>
            <person name="Tyler B."/>
            <person name="van West P."/>
            <person name="Dieguez-Uribeondo J."/>
            <person name="Young S.K."/>
            <person name="Zeng Q."/>
            <person name="Gargeya S."/>
            <person name="Fitzgerald M."/>
            <person name="Abouelleil A."/>
            <person name="Alvarado L."/>
            <person name="Chapman S.B."/>
            <person name="Gainer-Dewar J."/>
            <person name="Goldberg J."/>
            <person name="Griggs A."/>
            <person name="Gujja S."/>
            <person name="Hansen M."/>
            <person name="Howarth C."/>
            <person name="Imamovic A."/>
            <person name="Ireland A."/>
            <person name="Larimer J."/>
            <person name="McCowan C."/>
            <person name="Murphy C."/>
            <person name="Pearson M."/>
            <person name="Poon T.W."/>
            <person name="Priest M."/>
            <person name="Roberts A."/>
            <person name="Saif S."/>
            <person name="Shea T."/>
            <person name="Sykes S."/>
            <person name="Wortman J."/>
            <person name="Nusbaum C."/>
            <person name="Birren B."/>
        </authorList>
    </citation>
    <scope>NUCLEOTIDE SEQUENCE [LARGE SCALE GENOMIC DNA]</scope>
    <source>
        <strain evidence="2">NJM9701</strain>
    </source>
</reference>
<name>A0A024T7M9_9STRA</name>
<proteinExistence type="predicted"/>
<feature type="non-terminal residue" evidence="2">
    <location>
        <position position="1"/>
    </location>
</feature>
<evidence type="ECO:0000256" key="1">
    <source>
        <dbReference type="SAM" id="MobiDB-lite"/>
    </source>
</evidence>
<sequence length="152" mass="16695">RRDIHLSGKITRDDSTPRGVLAATLLSRAADSELWCHQHGTHTVSMLWAGRVPQEVVDQEKCSRCLVLVTSDTRRAMPDNWASMRTRRARCNPPRRGNQASVAASTSLSGHAGNALGASQRGDPVRPSTRRRDGHFQDESQPQVAVIVAGRH</sequence>
<dbReference type="RefSeq" id="XP_008881416.1">
    <property type="nucleotide sequence ID" value="XM_008883194.1"/>
</dbReference>
<organism evidence="2">
    <name type="scientific">Aphanomyces invadans</name>
    <dbReference type="NCBI Taxonomy" id="157072"/>
    <lineage>
        <taxon>Eukaryota</taxon>
        <taxon>Sar</taxon>
        <taxon>Stramenopiles</taxon>
        <taxon>Oomycota</taxon>
        <taxon>Saprolegniomycetes</taxon>
        <taxon>Saprolegniales</taxon>
        <taxon>Verrucalvaceae</taxon>
        <taxon>Aphanomyces</taxon>
    </lineage>
</organism>
<gene>
    <name evidence="2" type="ORF">H310_15210</name>
</gene>
<dbReference type="GeneID" id="20092260"/>
<dbReference type="EMBL" id="KI914174">
    <property type="protein sequence ID" value="ETV89950.1"/>
    <property type="molecule type" value="Genomic_DNA"/>
</dbReference>
<feature type="region of interest" description="Disordered" evidence="1">
    <location>
        <begin position="87"/>
        <end position="152"/>
    </location>
</feature>
<protein>
    <submittedName>
        <fullName evidence="2">Uncharacterized protein</fullName>
    </submittedName>
</protein>
<evidence type="ECO:0000313" key="2">
    <source>
        <dbReference type="EMBL" id="ETV89950.1"/>
    </source>
</evidence>
<dbReference type="AlphaFoldDB" id="A0A024T7M9"/>
<dbReference type="VEuPathDB" id="FungiDB:H310_15210"/>